<dbReference type="AlphaFoldDB" id="A0A5B0SHZ0"/>
<proteinExistence type="predicted"/>
<gene>
    <name evidence="2" type="ORF">PGTUg99_021023</name>
</gene>
<dbReference type="EMBL" id="VDEP01000007">
    <property type="protein sequence ID" value="KAA1137571.1"/>
    <property type="molecule type" value="Genomic_DNA"/>
</dbReference>
<name>A0A5B0SHZ0_PUCGR</name>
<evidence type="ECO:0000313" key="3">
    <source>
        <dbReference type="Proteomes" id="UP000325313"/>
    </source>
</evidence>
<reference evidence="2 3" key="1">
    <citation type="submission" date="2019-05" db="EMBL/GenBank/DDBJ databases">
        <title>Emergence of the Ug99 lineage of the wheat stem rust pathogen through somatic hybridization.</title>
        <authorList>
            <person name="Li F."/>
            <person name="Upadhyaya N.M."/>
            <person name="Sperschneider J."/>
            <person name="Matny O."/>
            <person name="Nguyen-Phuc H."/>
            <person name="Mago R."/>
            <person name="Raley C."/>
            <person name="Miller M.E."/>
            <person name="Silverstein K.A.T."/>
            <person name="Henningsen E."/>
            <person name="Hirsch C.D."/>
            <person name="Visser B."/>
            <person name="Pretorius Z.A."/>
            <person name="Steffenson B.J."/>
            <person name="Schwessinger B."/>
            <person name="Dodds P.N."/>
            <person name="Figueroa M."/>
        </authorList>
    </citation>
    <scope>NUCLEOTIDE SEQUENCE [LARGE SCALE GENOMIC DNA]</scope>
    <source>
        <strain evidence="2 3">Ug99</strain>
    </source>
</reference>
<sequence>MSRQYTCSPEVNTRQSWSTSCSGLQDKKLRFKSSFGNDSPTSMQDTWLAGSTSSSHGYSPEINRSTTIRYCNLLPRNYEERVDKCLAPGGGLTGHGSNPPGCSPRPSPPNLRDLMSAHGVSWLRVPSSPNKSLKGALAPTGRGIGSRPSPNS</sequence>
<evidence type="ECO:0000313" key="2">
    <source>
        <dbReference type="EMBL" id="KAA1137571.1"/>
    </source>
</evidence>
<comment type="caution">
    <text evidence="2">The sequence shown here is derived from an EMBL/GenBank/DDBJ whole genome shotgun (WGS) entry which is preliminary data.</text>
</comment>
<organism evidence="2 3">
    <name type="scientific">Puccinia graminis f. sp. tritici</name>
    <dbReference type="NCBI Taxonomy" id="56615"/>
    <lineage>
        <taxon>Eukaryota</taxon>
        <taxon>Fungi</taxon>
        <taxon>Dikarya</taxon>
        <taxon>Basidiomycota</taxon>
        <taxon>Pucciniomycotina</taxon>
        <taxon>Pucciniomycetes</taxon>
        <taxon>Pucciniales</taxon>
        <taxon>Pucciniaceae</taxon>
        <taxon>Puccinia</taxon>
    </lineage>
</organism>
<protein>
    <submittedName>
        <fullName evidence="2">Uncharacterized protein</fullName>
    </submittedName>
</protein>
<feature type="region of interest" description="Disordered" evidence="1">
    <location>
        <begin position="87"/>
        <end position="152"/>
    </location>
</feature>
<evidence type="ECO:0000256" key="1">
    <source>
        <dbReference type="SAM" id="MobiDB-lite"/>
    </source>
</evidence>
<feature type="region of interest" description="Disordered" evidence="1">
    <location>
        <begin position="35"/>
        <end position="60"/>
    </location>
</feature>
<dbReference type="Proteomes" id="UP000325313">
    <property type="component" value="Unassembled WGS sequence"/>
</dbReference>
<accession>A0A5B0SHZ0</accession>